<proteinExistence type="inferred from homology"/>
<evidence type="ECO:0000256" key="2">
    <source>
        <dbReference type="ARBA" id="ARBA00023002"/>
    </source>
</evidence>
<dbReference type="InterPro" id="IPR020904">
    <property type="entry name" value="Sc_DH/Rdtase_CS"/>
</dbReference>
<protein>
    <submittedName>
        <fullName evidence="4">NAD(P)-dependent dehydrogenase (Short-subunit alcohol dehydrogenase family)</fullName>
    </submittedName>
</protein>
<keyword evidence="2" id="KW-0560">Oxidoreductase</keyword>
<dbReference type="InterPro" id="IPR002347">
    <property type="entry name" value="SDR_fam"/>
</dbReference>
<dbReference type="SUPFAM" id="SSF51735">
    <property type="entry name" value="NAD(P)-binding Rossmann-fold domains"/>
    <property type="match status" value="1"/>
</dbReference>
<dbReference type="CDD" id="cd05233">
    <property type="entry name" value="SDR_c"/>
    <property type="match status" value="1"/>
</dbReference>
<dbReference type="RefSeq" id="WP_192750216.1">
    <property type="nucleotide sequence ID" value="NZ_BAABJL010000025.1"/>
</dbReference>
<dbReference type="AlphaFoldDB" id="A0A927MWF2"/>
<dbReference type="Gene3D" id="3.40.50.720">
    <property type="entry name" value="NAD(P)-binding Rossmann-like Domain"/>
    <property type="match status" value="1"/>
</dbReference>
<dbReference type="GO" id="GO:0016491">
    <property type="term" value="F:oxidoreductase activity"/>
    <property type="evidence" value="ECO:0007669"/>
    <property type="project" value="UniProtKB-KW"/>
</dbReference>
<comment type="similarity">
    <text evidence="1 3">Belongs to the short-chain dehydrogenases/reductases (SDR) family.</text>
</comment>
<evidence type="ECO:0000256" key="1">
    <source>
        <dbReference type="ARBA" id="ARBA00006484"/>
    </source>
</evidence>
<dbReference type="EMBL" id="JADBEM010000001">
    <property type="protein sequence ID" value="MBE1606013.1"/>
    <property type="molecule type" value="Genomic_DNA"/>
</dbReference>
<keyword evidence="5" id="KW-1185">Reference proteome</keyword>
<dbReference type="Pfam" id="PF00106">
    <property type="entry name" value="adh_short"/>
    <property type="match status" value="1"/>
</dbReference>
<dbReference type="PANTHER" id="PTHR43669:SF3">
    <property type="entry name" value="ALCOHOL DEHYDROGENASE, PUTATIVE (AFU_ORTHOLOGUE AFUA_3G03445)-RELATED"/>
    <property type="match status" value="1"/>
</dbReference>
<organism evidence="4 5">
    <name type="scientific">Actinopolymorpha pittospori</name>
    <dbReference type="NCBI Taxonomy" id="648752"/>
    <lineage>
        <taxon>Bacteria</taxon>
        <taxon>Bacillati</taxon>
        <taxon>Actinomycetota</taxon>
        <taxon>Actinomycetes</taxon>
        <taxon>Propionibacteriales</taxon>
        <taxon>Actinopolymorphaceae</taxon>
        <taxon>Actinopolymorpha</taxon>
    </lineage>
</organism>
<gene>
    <name evidence="4" type="ORF">HEB94_002861</name>
</gene>
<accession>A0A927MWF2</accession>
<dbReference type="PANTHER" id="PTHR43669">
    <property type="entry name" value="5-KETO-D-GLUCONATE 5-REDUCTASE"/>
    <property type="match status" value="1"/>
</dbReference>
<name>A0A927MWF2_9ACTN</name>
<reference evidence="4" key="1">
    <citation type="submission" date="2020-10" db="EMBL/GenBank/DDBJ databases">
        <title>Sequencing the genomes of 1000 actinobacteria strains.</title>
        <authorList>
            <person name="Klenk H.-P."/>
        </authorList>
    </citation>
    <scope>NUCLEOTIDE SEQUENCE</scope>
    <source>
        <strain evidence="4">DSM 45354</strain>
    </source>
</reference>
<sequence length="274" mass="28424">MGSAASISLAGQVTATALADAGAAVGVVARSADEIAATAARIQDRGGRAEAITVDVVDEQSVRRAFERIRGDLGEIDLLVNNAGRNTTFGPVWRVDADRWWGDVAVNLLGPFLCSAAVLPSMVGRGQGRIVNVVSGTAGRPFPYNSGYAASKAAAVRLTDCLAAETAGYGVHVFALEPGSVRIGMSADISKNPEAARWLGPVLGRALETLPDVPASATGAAVVFLASGRADALSGRWVDAADDLAEIARRTDEVADADLFQLRRRKRPGHPLPG</sequence>
<evidence type="ECO:0000256" key="3">
    <source>
        <dbReference type="RuleBase" id="RU000363"/>
    </source>
</evidence>
<evidence type="ECO:0000313" key="4">
    <source>
        <dbReference type="EMBL" id="MBE1606013.1"/>
    </source>
</evidence>
<evidence type="ECO:0000313" key="5">
    <source>
        <dbReference type="Proteomes" id="UP000638648"/>
    </source>
</evidence>
<dbReference type="InterPro" id="IPR036291">
    <property type="entry name" value="NAD(P)-bd_dom_sf"/>
</dbReference>
<dbReference type="PROSITE" id="PS00061">
    <property type="entry name" value="ADH_SHORT"/>
    <property type="match status" value="1"/>
</dbReference>
<dbReference type="PRINTS" id="PR00080">
    <property type="entry name" value="SDRFAMILY"/>
</dbReference>
<comment type="caution">
    <text evidence="4">The sequence shown here is derived from an EMBL/GenBank/DDBJ whole genome shotgun (WGS) entry which is preliminary data.</text>
</comment>
<dbReference type="Proteomes" id="UP000638648">
    <property type="component" value="Unassembled WGS sequence"/>
</dbReference>
<dbReference type="PRINTS" id="PR00081">
    <property type="entry name" value="GDHRDH"/>
</dbReference>